<evidence type="ECO:0000256" key="2">
    <source>
        <dbReference type="ARBA" id="ARBA00022898"/>
    </source>
</evidence>
<reference evidence="6 8" key="1">
    <citation type="journal article" date="2018" name="Nat. Biotechnol.">
        <title>A standardized bacterial taxonomy based on genome phylogeny substantially revises the tree of life.</title>
        <authorList>
            <person name="Parks D.H."/>
            <person name="Chuvochina M."/>
            <person name="Waite D.W."/>
            <person name="Rinke C."/>
            <person name="Skarshewski A."/>
            <person name="Chaumeil P.A."/>
            <person name="Hugenholtz P."/>
        </authorList>
    </citation>
    <scope>NUCLEOTIDE SEQUENCE [LARGE SCALE GENOMIC DNA]</scope>
    <source>
        <strain evidence="6">UBA9375</strain>
    </source>
</reference>
<dbReference type="EC" id="2.8.1.7" evidence="7"/>
<accession>A0A3D3R5S9</accession>
<evidence type="ECO:0000313" key="7">
    <source>
        <dbReference type="EMBL" id="QEG18514.1"/>
    </source>
</evidence>
<dbReference type="EMBL" id="DQAY01000080">
    <property type="protein sequence ID" value="HCO24099.1"/>
    <property type="molecule type" value="Genomic_DNA"/>
</dbReference>
<keyword evidence="6" id="KW-0808">Transferase</keyword>
<dbReference type="GO" id="GO:0031071">
    <property type="term" value="F:cysteine desulfurase activity"/>
    <property type="evidence" value="ECO:0007669"/>
    <property type="project" value="UniProtKB-EC"/>
</dbReference>
<comment type="similarity">
    <text evidence="3">Belongs to the class-V pyridoxal-phosphate-dependent aminotransferase family.</text>
</comment>
<dbReference type="SUPFAM" id="SSF53383">
    <property type="entry name" value="PLP-dependent transferases"/>
    <property type="match status" value="1"/>
</dbReference>
<protein>
    <submittedName>
        <fullName evidence="6">Aminotransferase class V-fold PLP-dependent enzyme</fullName>
    </submittedName>
    <submittedName>
        <fullName evidence="7">Cysteine desulfurase</fullName>
        <ecNumber evidence="7">2.8.1.7</ecNumber>
    </submittedName>
</protein>
<evidence type="ECO:0000259" key="5">
    <source>
        <dbReference type="Pfam" id="PF00266"/>
    </source>
</evidence>
<dbReference type="PANTHER" id="PTHR43586:SF15">
    <property type="entry name" value="BLR3095 PROTEIN"/>
    <property type="match status" value="1"/>
</dbReference>
<dbReference type="GO" id="GO:0008483">
    <property type="term" value="F:transaminase activity"/>
    <property type="evidence" value="ECO:0007669"/>
    <property type="project" value="UniProtKB-KW"/>
</dbReference>
<evidence type="ECO:0000256" key="4">
    <source>
        <dbReference type="RuleBase" id="RU004504"/>
    </source>
</evidence>
<evidence type="ECO:0000256" key="1">
    <source>
        <dbReference type="ARBA" id="ARBA00001933"/>
    </source>
</evidence>
<dbReference type="GeneID" id="98648874"/>
<evidence type="ECO:0000313" key="6">
    <source>
        <dbReference type="EMBL" id="HCO24099.1"/>
    </source>
</evidence>
<dbReference type="EMBL" id="CP042910">
    <property type="protein sequence ID" value="QEG18514.1"/>
    <property type="molecule type" value="Genomic_DNA"/>
</dbReference>
<gene>
    <name evidence="7" type="primary">csd_1</name>
    <name evidence="6" type="ORF">DIT97_14020</name>
    <name evidence="7" type="ORF">GmarT_44030</name>
</gene>
<dbReference type="PROSITE" id="PS00595">
    <property type="entry name" value="AA_TRANSFER_CLASS_5"/>
    <property type="match status" value="1"/>
</dbReference>
<keyword evidence="2" id="KW-0663">Pyridoxal phosphate</keyword>
<dbReference type="InterPro" id="IPR015421">
    <property type="entry name" value="PyrdxlP-dep_Trfase_major"/>
</dbReference>
<dbReference type="Proteomes" id="UP000322887">
    <property type="component" value="Chromosome"/>
</dbReference>
<feature type="domain" description="Aminotransferase class V" evidence="5">
    <location>
        <begin position="18"/>
        <end position="335"/>
    </location>
</feature>
<dbReference type="AlphaFoldDB" id="A0A3D3R5S9"/>
<keyword evidence="6" id="KW-0032">Aminotransferase</keyword>
<name>A0A3D3R5S9_9PLAN</name>
<evidence type="ECO:0000256" key="3">
    <source>
        <dbReference type="RuleBase" id="RU004075"/>
    </source>
</evidence>
<dbReference type="RefSeq" id="WP_002643879.1">
    <property type="nucleotide sequence ID" value="NZ_CAXBMG010000008.1"/>
</dbReference>
<keyword evidence="9" id="KW-1185">Reference proteome</keyword>
<dbReference type="Gene3D" id="3.40.640.10">
    <property type="entry name" value="Type I PLP-dependent aspartate aminotransferase-like (Major domain)"/>
    <property type="match status" value="1"/>
</dbReference>
<organism evidence="6 8">
    <name type="scientific">Gimesia maris</name>
    <dbReference type="NCBI Taxonomy" id="122"/>
    <lineage>
        <taxon>Bacteria</taxon>
        <taxon>Pseudomonadati</taxon>
        <taxon>Planctomycetota</taxon>
        <taxon>Planctomycetia</taxon>
        <taxon>Planctomycetales</taxon>
        <taxon>Planctomycetaceae</taxon>
        <taxon>Gimesia</taxon>
    </lineage>
</organism>
<dbReference type="InterPro" id="IPR015422">
    <property type="entry name" value="PyrdxlP-dep_Trfase_small"/>
</dbReference>
<reference evidence="7 9" key="2">
    <citation type="submission" date="2019-08" db="EMBL/GenBank/DDBJ databases">
        <title>Deep-cultivation of Planctomycetes and their phenomic and genomic characterization uncovers novel biology.</title>
        <authorList>
            <person name="Wiegand S."/>
            <person name="Jogler M."/>
            <person name="Boedeker C."/>
            <person name="Pinto D."/>
            <person name="Vollmers J."/>
            <person name="Rivas-Marin E."/>
            <person name="Kohn T."/>
            <person name="Peeters S.H."/>
            <person name="Heuer A."/>
            <person name="Rast P."/>
            <person name="Oberbeckmann S."/>
            <person name="Bunk B."/>
            <person name="Jeske O."/>
            <person name="Meyerdierks A."/>
            <person name="Storesund J.E."/>
            <person name="Kallscheuer N."/>
            <person name="Luecker S."/>
            <person name="Lage O.M."/>
            <person name="Pohl T."/>
            <person name="Merkel B.J."/>
            <person name="Hornburger P."/>
            <person name="Mueller R.-W."/>
            <person name="Bruemmer F."/>
            <person name="Labrenz M."/>
            <person name="Spormann A.M."/>
            <person name="Op den Camp H."/>
            <person name="Overmann J."/>
            <person name="Amann R."/>
            <person name="Jetten M.S.M."/>
            <person name="Mascher T."/>
            <person name="Medema M.H."/>
            <person name="Devos D.P."/>
            <person name="Kaster A.-K."/>
            <person name="Ovreas L."/>
            <person name="Rohde M."/>
            <person name="Galperin M.Y."/>
            <person name="Jogler C."/>
        </authorList>
    </citation>
    <scope>NUCLEOTIDE SEQUENCE [LARGE SCALE GENOMIC DNA]</scope>
    <source>
        <strain evidence="7 9">DSM 8797</strain>
    </source>
</reference>
<dbReference type="PANTHER" id="PTHR43586">
    <property type="entry name" value="CYSTEINE DESULFURASE"/>
    <property type="match status" value="1"/>
</dbReference>
<dbReference type="InterPro" id="IPR015424">
    <property type="entry name" value="PyrdxlP-dep_Trfase"/>
</dbReference>
<dbReference type="InterPro" id="IPR020578">
    <property type="entry name" value="Aminotrans_V_PyrdxlP_BS"/>
</dbReference>
<evidence type="ECO:0000313" key="8">
    <source>
        <dbReference type="Proteomes" id="UP000263642"/>
    </source>
</evidence>
<comment type="cofactor">
    <cofactor evidence="1 4">
        <name>pyridoxal 5'-phosphate</name>
        <dbReference type="ChEBI" id="CHEBI:597326"/>
    </cofactor>
</comment>
<evidence type="ECO:0000313" key="9">
    <source>
        <dbReference type="Proteomes" id="UP000322887"/>
    </source>
</evidence>
<dbReference type="InterPro" id="IPR000192">
    <property type="entry name" value="Aminotrans_V_dom"/>
</dbReference>
<sequence>MLDQSTRDQDFPSLGERVYLNTAAEGIPPLSVGNAFQQYFQDKLLGMDGRKLHETQWDAAKELLAQMYGLSSEEVSICSCSSEAFNLAYQALQLKTGDEIIVSDLDFPASYTYGLQQSCPATVKVWKSRDWELHLEDLKSLLSEKTRVVSISLVSFFNGYKIPLQDVIQTIRANSSALIALDVTQALGRIPLDLTDIDLIVSSTHKWILASHGGGLVGVPSAKARDWTVPAGGWFNLKDAFGDQRFEGAESLPGAASFTVGMPNYPAVYAIRAALDYITSTGVDEINRAATPLVEACLAGLKETSVELISPRSTEHLAGIIAFRHPDAERIYQHLHSKQIHPMYHAGRIRVALHGYNTMENVETFLSELNHALAKSFVGN</sequence>
<proteinExistence type="inferred from homology"/>
<dbReference type="Proteomes" id="UP000263642">
    <property type="component" value="Unassembled WGS sequence"/>
</dbReference>
<dbReference type="Gene3D" id="3.90.1150.10">
    <property type="entry name" value="Aspartate Aminotransferase, domain 1"/>
    <property type="match status" value="1"/>
</dbReference>
<dbReference type="Pfam" id="PF00266">
    <property type="entry name" value="Aminotran_5"/>
    <property type="match status" value="1"/>
</dbReference>